<gene>
    <name evidence="4" type="ORF">GMBLW1_37180</name>
</gene>
<proteinExistence type="predicted"/>
<dbReference type="Pfam" id="PF00293">
    <property type="entry name" value="NUDIX"/>
    <property type="match status" value="1"/>
</dbReference>
<dbReference type="RefSeq" id="WP_162660543.1">
    <property type="nucleotide sequence ID" value="NZ_LR593887.1"/>
</dbReference>
<dbReference type="InterPro" id="IPR020084">
    <property type="entry name" value="NUDIX_hydrolase_CS"/>
</dbReference>
<dbReference type="Proteomes" id="UP000464378">
    <property type="component" value="Chromosome"/>
</dbReference>
<sequence>MDAITIIPVATVALVRDGHLLIVRKQGTSRFMLPGGKYAAGETPLDCVRREVHEEIGIDLPAESLTLWGTFSADATNEPNWRIEATLFSATTTDTPTPCGEIAEIRWHPIAENDPTLAPLIREVVLPGLRTRGI</sequence>
<evidence type="ECO:0000256" key="2">
    <source>
        <dbReference type="ARBA" id="ARBA00022801"/>
    </source>
</evidence>
<dbReference type="PROSITE" id="PS00893">
    <property type="entry name" value="NUDIX_BOX"/>
    <property type="match status" value="1"/>
</dbReference>
<dbReference type="SUPFAM" id="SSF55811">
    <property type="entry name" value="Nudix"/>
    <property type="match status" value="1"/>
</dbReference>
<dbReference type="AlphaFoldDB" id="A0A6C2YXG1"/>
<evidence type="ECO:0000256" key="1">
    <source>
        <dbReference type="ARBA" id="ARBA00001946"/>
    </source>
</evidence>
<keyword evidence="5" id="KW-1185">Reference proteome</keyword>
<name>A0A6C2YXG1_9BACT</name>
<organism evidence="4">
    <name type="scientific">Tuwongella immobilis</name>
    <dbReference type="NCBI Taxonomy" id="692036"/>
    <lineage>
        <taxon>Bacteria</taxon>
        <taxon>Pseudomonadati</taxon>
        <taxon>Planctomycetota</taxon>
        <taxon>Planctomycetia</taxon>
        <taxon>Gemmatales</taxon>
        <taxon>Gemmataceae</taxon>
        <taxon>Tuwongella</taxon>
    </lineage>
</organism>
<evidence type="ECO:0000259" key="3">
    <source>
        <dbReference type="PROSITE" id="PS51462"/>
    </source>
</evidence>
<dbReference type="InterPro" id="IPR015797">
    <property type="entry name" value="NUDIX_hydrolase-like_dom_sf"/>
</dbReference>
<feature type="domain" description="Nudix hydrolase" evidence="3">
    <location>
        <begin position="5"/>
        <end position="130"/>
    </location>
</feature>
<dbReference type="PANTHER" id="PTHR43046">
    <property type="entry name" value="GDP-MANNOSE MANNOSYL HYDROLASE"/>
    <property type="match status" value="1"/>
</dbReference>
<evidence type="ECO:0000313" key="5">
    <source>
        <dbReference type="Proteomes" id="UP000464378"/>
    </source>
</evidence>
<dbReference type="KEGG" id="tim:GMBLW1_37180"/>
<keyword evidence="2" id="KW-0378">Hydrolase</keyword>
<dbReference type="InterPro" id="IPR000086">
    <property type="entry name" value="NUDIX_hydrolase_dom"/>
</dbReference>
<dbReference type="InParanoid" id="A0A6C2YXG1"/>
<dbReference type="GO" id="GO:0016787">
    <property type="term" value="F:hydrolase activity"/>
    <property type="evidence" value="ECO:0007669"/>
    <property type="project" value="UniProtKB-KW"/>
</dbReference>
<evidence type="ECO:0000313" key="4">
    <source>
        <dbReference type="EMBL" id="VIP05475.1"/>
    </source>
</evidence>
<dbReference type="EMBL" id="LR593887">
    <property type="protein sequence ID" value="VTS08306.1"/>
    <property type="molecule type" value="Genomic_DNA"/>
</dbReference>
<dbReference type="PROSITE" id="PS51462">
    <property type="entry name" value="NUDIX"/>
    <property type="match status" value="1"/>
</dbReference>
<dbReference type="Gene3D" id="3.90.79.10">
    <property type="entry name" value="Nucleoside Triphosphate Pyrophosphohydrolase"/>
    <property type="match status" value="1"/>
</dbReference>
<comment type="cofactor">
    <cofactor evidence="1">
        <name>Mg(2+)</name>
        <dbReference type="ChEBI" id="CHEBI:18420"/>
    </cofactor>
</comment>
<dbReference type="EMBL" id="LR586016">
    <property type="protein sequence ID" value="VIP05475.1"/>
    <property type="molecule type" value="Genomic_DNA"/>
</dbReference>
<reference evidence="4" key="1">
    <citation type="submission" date="2019-04" db="EMBL/GenBank/DDBJ databases">
        <authorList>
            <consortium name="Science for Life Laboratories"/>
        </authorList>
    </citation>
    <scope>NUCLEOTIDE SEQUENCE</scope>
    <source>
        <strain evidence="4">MBLW1</strain>
    </source>
</reference>
<protein>
    <recommendedName>
        <fullName evidence="3">Nudix hydrolase domain-containing protein</fullName>
    </recommendedName>
</protein>
<dbReference type="PANTHER" id="PTHR43046:SF2">
    <property type="entry name" value="8-OXO-DGTP DIPHOSPHATASE-RELATED"/>
    <property type="match status" value="1"/>
</dbReference>
<accession>A0A6C2YXG1</accession>
<dbReference type="CDD" id="cd04690">
    <property type="entry name" value="NUDIX_Hydrolase"/>
    <property type="match status" value="1"/>
</dbReference>